<keyword evidence="4 5" id="KW-0472">Membrane</keyword>
<dbReference type="RefSeq" id="WP_144910744.1">
    <property type="nucleotide sequence ID" value="NZ_VLLI01000003.1"/>
</dbReference>
<reference evidence="6 7" key="1">
    <citation type="submission" date="2019-07" db="EMBL/GenBank/DDBJ databases">
        <title>Genomic Encyclopedia of Archaeal and Bacterial Type Strains, Phase II (KMG-II): from individual species to whole genera.</title>
        <authorList>
            <person name="Goeker M."/>
        </authorList>
    </citation>
    <scope>NUCLEOTIDE SEQUENCE [LARGE SCALE GENOMIC DNA]</scope>
    <source>
        <strain evidence="6 7">ATCC BAA-1854</strain>
    </source>
</reference>
<evidence type="ECO:0000256" key="3">
    <source>
        <dbReference type="ARBA" id="ARBA00022989"/>
    </source>
</evidence>
<evidence type="ECO:0000256" key="5">
    <source>
        <dbReference type="SAM" id="Phobius"/>
    </source>
</evidence>
<comment type="subcellular location">
    <subcellularLocation>
        <location evidence="1">Membrane</location>
        <topology evidence="1">Multi-pass membrane protein</topology>
    </subcellularLocation>
</comment>
<name>A0A562U964_9SPHI</name>
<evidence type="ECO:0000313" key="6">
    <source>
        <dbReference type="EMBL" id="TWJ02288.1"/>
    </source>
</evidence>
<feature type="transmembrane region" description="Helical" evidence="5">
    <location>
        <begin position="45"/>
        <end position="70"/>
    </location>
</feature>
<gene>
    <name evidence="6" type="ORF">JN11_01260</name>
</gene>
<feature type="transmembrane region" description="Helical" evidence="5">
    <location>
        <begin position="77"/>
        <end position="96"/>
    </location>
</feature>
<keyword evidence="3 5" id="KW-1133">Transmembrane helix</keyword>
<organism evidence="6 7">
    <name type="scientific">Mucilaginibacter frigoritolerans</name>
    <dbReference type="NCBI Taxonomy" id="652788"/>
    <lineage>
        <taxon>Bacteria</taxon>
        <taxon>Pseudomonadati</taxon>
        <taxon>Bacteroidota</taxon>
        <taxon>Sphingobacteriia</taxon>
        <taxon>Sphingobacteriales</taxon>
        <taxon>Sphingobacteriaceae</taxon>
        <taxon>Mucilaginibacter</taxon>
    </lineage>
</organism>
<evidence type="ECO:0000313" key="7">
    <source>
        <dbReference type="Proteomes" id="UP000317010"/>
    </source>
</evidence>
<keyword evidence="2 5" id="KW-0812">Transmembrane</keyword>
<protein>
    <submittedName>
        <fullName evidence="6">Thiosulfate dehydrogenase [quinone] large subunit</fullName>
    </submittedName>
</protein>
<dbReference type="Proteomes" id="UP000317010">
    <property type="component" value="Unassembled WGS sequence"/>
</dbReference>
<dbReference type="GO" id="GO:0016020">
    <property type="term" value="C:membrane"/>
    <property type="evidence" value="ECO:0007669"/>
    <property type="project" value="UniProtKB-SubCell"/>
</dbReference>
<evidence type="ECO:0000256" key="2">
    <source>
        <dbReference type="ARBA" id="ARBA00022692"/>
    </source>
</evidence>
<dbReference type="AlphaFoldDB" id="A0A562U964"/>
<evidence type="ECO:0000256" key="1">
    <source>
        <dbReference type="ARBA" id="ARBA00004141"/>
    </source>
</evidence>
<dbReference type="OrthoDB" id="4732370at2"/>
<comment type="caution">
    <text evidence="6">The sequence shown here is derived from an EMBL/GenBank/DDBJ whole genome shotgun (WGS) entry which is preliminary data.</text>
</comment>
<dbReference type="EMBL" id="VLLI01000003">
    <property type="protein sequence ID" value="TWJ02288.1"/>
    <property type="molecule type" value="Genomic_DNA"/>
</dbReference>
<dbReference type="InterPro" id="IPR032808">
    <property type="entry name" value="DoxX"/>
</dbReference>
<keyword evidence="7" id="KW-1185">Reference proteome</keyword>
<feature type="transmembrane region" description="Helical" evidence="5">
    <location>
        <begin position="102"/>
        <end position="119"/>
    </location>
</feature>
<evidence type="ECO:0000256" key="4">
    <source>
        <dbReference type="ARBA" id="ARBA00023136"/>
    </source>
</evidence>
<proteinExistence type="predicted"/>
<feature type="transmembrane region" description="Helical" evidence="5">
    <location>
        <begin position="7"/>
        <end position="25"/>
    </location>
</feature>
<accession>A0A562U964</accession>
<sequence length="133" mass="14899">MKRKEYAYLLARLPMGMSFFGHGLIRLTKLDAFSHGIVGQFSKSLLPAGLVLGFGYALPFLEFITGFLLLLGWFTRFAIILGVVIMLSLILGSSLIEQWNAVFTQIVYSAYLAILFYFADSDGISIDGYRRLI</sequence>
<dbReference type="Pfam" id="PF07681">
    <property type="entry name" value="DoxX"/>
    <property type="match status" value="1"/>
</dbReference>